<feature type="domain" description="Peptidoglycan binding-like" evidence="1">
    <location>
        <begin position="733"/>
        <end position="789"/>
    </location>
</feature>
<sequence>MGKPHRRRIALALLVVSAVIMPLTQTAPPKASANNLPPLGVIIRGHGNGHGRGLSQFGALAWATRLGATWQSIIDFYYGGGGRTLTTLTEADAGATPGGVMSVRLEVHDGKQTAVVSDTKTLSWTGLAGTYGAMIARPVATNTFDIFASPDITCGASTGTPAGFTLIGDNVRGPIDFVTTNGSNPAAVAPTDLIGLCEPATSANRARIRYYRGGIRATVDGVNNHRVVNLVTIESYLRGVVPRESPASWGDFEGGLGMHALRAQAVAARSYSLSEARYSYAKTCDTQNCQVYGGSALRTVGSTSATVIEDARTDRAIAETAGYVVKDSRNNITRTEFTSSNGGRTAGGTFPAKIDNGDITADAALQNWTRFISAAQLQAMYPTIGVFLSLTTTHDGLGGDFNGYTTSVTITGTAGSVTRTGWNFRGDFDLFAPWYAATPVAPADPAAAPVGSILFIGDSVSESIAPEFNDIVTPAYPSMTYQACSGRGMAGADCLFTVAAPQIDLDGVGVANALPAPAIAIVALGYNDDPNTFEAEVQQMMSALSSKAVQRIIFVNMSTRATSRNYARSNQVLANIAATNPTVTVLDWNAASSAQPQWRWFDNSSLCCWVHLSNSGQAEFTLFLRAQLDALRAQGLLPTSAPTAALIPGLPLAERHRGAMVVSVQKKLNAVMNLKGSKRLATDGDFGKGTVRTVKAFQASVSLPQTGTVDRTTWDAMGLATRSDLAVLKVGSRHPAVSSVQRALAKVLRKKIPTTGLFSSSLARDVKLYQKRAGFKQSGRVGPQTWASLMLAAASLK</sequence>
<organism evidence="3">
    <name type="scientific">freshwater metagenome</name>
    <dbReference type="NCBI Taxonomy" id="449393"/>
    <lineage>
        <taxon>unclassified sequences</taxon>
        <taxon>metagenomes</taxon>
        <taxon>ecological metagenomes</taxon>
    </lineage>
</organism>
<dbReference type="AlphaFoldDB" id="A0A6J6JHZ4"/>
<dbReference type="Gene3D" id="3.40.50.1110">
    <property type="entry name" value="SGNH hydrolase"/>
    <property type="match status" value="1"/>
</dbReference>
<proteinExistence type="predicted"/>
<protein>
    <submittedName>
        <fullName evidence="3">Unannotated protein</fullName>
    </submittedName>
</protein>
<dbReference type="EMBL" id="CAEZVQ010000077">
    <property type="protein sequence ID" value="CAB4636760.1"/>
    <property type="molecule type" value="Genomic_DNA"/>
</dbReference>
<dbReference type="SUPFAM" id="SSF52266">
    <property type="entry name" value="SGNH hydrolase"/>
    <property type="match status" value="1"/>
</dbReference>
<accession>A0A6J6JHZ4</accession>
<name>A0A6J6JHZ4_9ZZZZ</name>
<feature type="domain" description="Sporulation stage II protein D amidase enhancer LytB N-terminal" evidence="2">
    <location>
        <begin position="225"/>
        <end position="325"/>
    </location>
</feature>
<reference evidence="3" key="1">
    <citation type="submission" date="2020-05" db="EMBL/GenBank/DDBJ databases">
        <authorList>
            <person name="Chiriac C."/>
            <person name="Salcher M."/>
            <person name="Ghai R."/>
            <person name="Kavagutti S V."/>
        </authorList>
    </citation>
    <scope>NUCLEOTIDE SEQUENCE</scope>
</reference>
<dbReference type="InterPro" id="IPR013693">
    <property type="entry name" value="SpoIID/LytB_N"/>
</dbReference>
<dbReference type="Gene3D" id="1.10.101.10">
    <property type="entry name" value="PGBD-like superfamily/PGBD"/>
    <property type="match status" value="2"/>
</dbReference>
<evidence type="ECO:0000259" key="2">
    <source>
        <dbReference type="Pfam" id="PF08486"/>
    </source>
</evidence>
<dbReference type="Pfam" id="PF08486">
    <property type="entry name" value="SpoIID"/>
    <property type="match status" value="1"/>
</dbReference>
<dbReference type="Pfam" id="PF01471">
    <property type="entry name" value="PG_binding_1"/>
    <property type="match status" value="2"/>
</dbReference>
<gene>
    <name evidence="3" type="ORF">UFOPK2086_00679</name>
</gene>
<dbReference type="InterPro" id="IPR036366">
    <property type="entry name" value="PGBDSf"/>
</dbReference>
<evidence type="ECO:0000313" key="3">
    <source>
        <dbReference type="EMBL" id="CAB4636760.1"/>
    </source>
</evidence>
<evidence type="ECO:0000259" key="1">
    <source>
        <dbReference type="Pfam" id="PF01471"/>
    </source>
</evidence>
<dbReference type="InterPro" id="IPR002477">
    <property type="entry name" value="Peptidoglycan-bd-like"/>
</dbReference>
<feature type="domain" description="Peptidoglycan binding-like" evidence="1">
    <location>
        <begin position="657"/>
        <end position="717"/>
    </location>
</feature>
<dbReference type="SUPFAM" id="SSF47090">
    <property type="entry name" value="PGBD-like"/>
    <property type="match status" value="2"/>
</dbReference>
<dbReference type="InterPro" id="IPR036365">
    <property type="entry name" value="PGBD-like_sf"/>
</dbReference>
<dbReference type="InterPro" id="IPR036514">
    <property type="entry name" value="SGNH_hydro_sf"/>
</dbReference>